<sequence>MPTDNTRKINHLLAPFSFLYGLGVRCRNQLFDWGLLPTEQFPVPVLCIGNLTVGGTGKTPHTEYLIRLLQPTYRIAVLSRGYKRKTKGFILADEHSTSWQIGDEPLQMKRKFPMVTVAVDADRRNGIKRLLALPEKERPEVILLDDAFQHRYVTPSFSILLTAYDRLFRWDKLLPVGLLREPISGKRRADVVIVTKCKPDLKPIEYRIIEEDMHLVAHQKVFFTEISYDELIPVFGNHKNRMHLSDIRANDTCVVVSGIASPGSFYDEIRKYPGKVLSIQFPDHHDFSLQDVKKIKTTLDLIKSERKFLIVTEKDAARLVDNKLVPEEWKDNLFYLPIRIKFDLDKGDEFDDMILKHITTFYKNNIYR</sequence>
<evidence type="ECO:0000256" key="4">
    <source>
        <dbReference type="ARBA" id="ARBA00016436"/>
    </source>
</evidence>
<evidence type="ECO:0000256" key="8">
    <source>
        <dbReference type="ARBA" id="ARBA00022741"/>
    </source>
</evidence>
<gene>
    <name evidence="13" type="primary">lpxK</name>
    <name evidence="14" type="ORF">SAMN05660349_02332</name>
</gene>
<dbReference type="NCBIfam" id="TIGR00682">
    <property type="entry name" value="lpxK"/>
    <property type="match status" value="1"/>
</dbReference>
<dbReference type="RefSeq" id="WP_079683795.1">
    <property type="nucleotide sequence ID" value="NZ_FUYQ01000017.1"/>
</dbReference>
<dbReference type="GO" id="GO:0005886">
    <property type="term" value="C:plasma membrane"/>
    <property type="evidence" value="ECO:0007669"/>
    <property type="project" value="TreeGrafter"/>
</dbReference>
<dbReference type="AlphaFoldDB" id="A0A1T5D9L8"/>
<keyword evidence="8 13" id="KW-0547">Nucleotide-binding</keyword>
<reference evidence="15" key="1">
    <citation type="submission" date="2017-02" db="EMBL/GenBank/DDBJ databases">
        <authorList>
            <person name="Varghese N."/>
            <person name="Submissions S."/>
        </authorList>
    </citation>
    <scope>NUCLEOTIDE SEQUENCE [LARGE SCALE GENOMIC DNA]</scope>
    <source>
        <strain evidence="15">DSM 24967</strain>
    </source>
</reference>
<proteinExistence type="inferred from homology"/>
<dbReference type="PANTHER" id="PTHR42724:SF1">
    <property type="entry name" value="TETRAACYLDISACCHARIDE 4'-KINASE, MITOCHONDRIAL-RELATED"/>
    <property type="match status" value="1"/>
</dbReference>
<keyword evidence="6 13" id="KW-0441">Lipid A biosynthesis</keyword>
<evidence type="ECO:0000256" key="5">
    <source>
        <dbReference type="ARBA" id="ARBA00022516"/>
    </source>
</evidence>
<evidence type="ECO:0000256" key="7">
    <source>
        <dbReference type="ARBA" id="ARBA00022679"/>
    </source>
</evidence>
<evidence type="ECO:0000256" key="11">
    <source>
        <dbReference type="ARBA" id="ARBA00023098"/>
    </source>
</evidence>
<comment type="pathway">
    <text evidence="2 13">Glycolipid biosynthesis; lipid IV(A) biosynthesis; lipid IV(A) from (3R)-3-hydroxytetradecanoyl-[acyl-carrier-protein] and UDP-N-acetyl-alpha-D-glucosamine: step 6/6.</text>
</comment>
<name>A0A1T5D9L8_9BACT</name>
<evidence type="ECO:0000256" key="3">
    <source>
        <dbReference type="ARBA" id="ARBA00012071"/>
    </source>
</evidence>
<keyword evidence="11 13" id="KW-0443">Lipid metabolism</keyword>
<evidence type="ECO:0000313" key="15">
    <source>
        <dbReference type="Proteomes" id="UP000190852"/>
    </source>
</evidence>
<keyword evidence="15" id="KW-1185">Reference proteome</keyword>
<evidence type="ECO:0000256" key="1">
    <source>
        <dbReference type="ARBA" id="ARBA00002274"/>
    </source>
</evidence>
<evidence type="ECO:0000256" key="12">
    <source>
        <dbReference type="ARBA" id="ARBA00029757"/>
    </source>
</evidence>
<dbReference type="Proteomes" id="UP000190852">
    <property type="component" value="Unassembled WGS sequence"/>
</dbReference>
<dbReference type="EMBL" id="FUYQ01000017">
    <property type="protein sequence ID" value="SKB68306.1"/>
    <property type="molecule type" value="Genomic_DNA"/>
</dbReference>
<comment type="similarity">
    <text evidence="13">Belongs to the LpxK family.</text>
</comment>
<evidence type="ECO:0000256" key="6">
    <source>
        <dbReference type="ARBA" id="ARBA00022556"/>
    </source>
</evidence>
<accession>A0A1T5D9L8</accession>
<comment type="catalytic activity">
    <reaction evidence="13">
        <text>a lipid A disaccharide + ATP = a lipid IVA + ADP + H(+)</text>
        <dbReference type="Rhea" id="RHEA:67840"/>
        <dbReference type="ChEBI" id="CHEBI:15378"/>
        <dbReference type="ChEBI" id="CHEBI:30616"/>
        <dbReference type="ChEBI" id="CHEBI:176343"/>
        <dbReference type="ChEBI" id="CHEBI:176425"/>
        <dbReference type="ChEBI" id="CHEBI:456216"/>
        <dbReference type="EC" id="2.7.1.130"/>
    </reaction>
</comment>
<dbReference type="InterPro" id="IPR003758">
    <property type="entry name" value="LpxK"/>
</dbReference>
<dbReference type="GO" id="GO:0009245">
    <property type="term" value="P:lipid A biosynthetic process"/>
    <property type="evidence" value="ECO:0007669"/>
    <property type="project" value="UniProtKB-UniRule"/>
</dbReference>
<dbReference type="InterPro" id="IPR027417">
    <property type="entry name" value="P-loop_NTPase"/>
</dbReference>
<dbReference type="GO" id="GO:0005524">
    <property type="term" value="F:ATP binding"/>
    <property type="evidence" value="ECO:0007669"/>
    <property type="project" value="UniProtKB-UniRule"/>
</dbReference>
<dbReference type="Pfam" id="PF02606">
    <property type="entry name" value="LpxK"/>
    <property type="match status" value="1"/>
</dbReference>
<dbReference type="GO" id="GO:0009029">
    <property type="term" value="F:lipid-A 4'-kinase activity"/>
    <property type="evidence" value="ECO:0007669"/>
    <property type="project" value="UniProtKB-UniRule"/>
</dbReference>
<keyword evidence="9 13" id="KW-0418">Kinase</keyword>
<dbReference type="HAMAP" id="MF_00409">
    <property type="entry name" value="LpxK"/>
    <property type="match status" value="1"/>
</dbReference>
<dbReference type="EC" id="2.7.1.130" evidence="3 13"/>
<dbReference type="UniPathway" id="UPA00359">
    <property type="reaction ID" value="UER00482"/>
</dbReference>
<evidence type="ECO:0000313" key="14">
    <source>
        <dbReference type="EMBL" id="SKB68306.1"/>
    </source>
</evidence>
<feature type="binding site" evidence="13">
    <location>
        <begin position="52"/>
        <end position="59"/>
    </location>
    <ligand>
        <name>ATP</name>
        <dbReference type="ChEBI" id="CHEBI:30616"/>
    </ligand>
</feature>
<evidence type="ECO:0000256" key="13">
    <source>
        <dbReference type="HAMAP-Rule" id="MF_00409"/>
    </source>
</evidence>
<dbReference type="GO" id="GO:0009244">
    <property type="term" value="P:lipopolysaccharide core region biosynthetic process"/>
    <property type="evidence" value="ECO:0007669"/>
    <property type="project" value="TreeGrafter"/>
</dbReference>
<protein>
    <recommendedName>
        <fullName evidence="4 13">Tetraacyldisaccharide 4'-kinase</fullName>
        <ecNumber evidence="3 13">2.7.1.130</ecNumber>
    </recommendedName>
    <alternativeName>
        <fullName evidence="12 13">Lipid A 4'-kinase</fullName>
    </alternativeName>
</protein>
<evidence type="ECO:0000256" key="2">
    <source>
        <dbReference type="ARBA" id="ARBA00004870"/>
    </source>
</evidence>
<comment type="function">
    <text evidence="1 13">Transfers the gamma-phosphate of ATP to the 4'-position of a tetraacyldisaccharide 1-phosphate intermediate (termed DS-1-P) to form tetraacyldisaccharide 1,4'-bis-phosphate (lipid IVA).</text>
</comment>
<keyword evidence="10 13" id="KW-0067">ATP-binding</keyword>
<keyword evidence="7 13" id="KW-0808">Transferase</keyword>
<evidence type="ECO:0000256" key="9">
    <source>
        <dbReference type="ARBA" id="ARBA00022777"/>
    </source>
</evidence>
<dbReference type="SUPFAM" id="SSF52540">
    <property type="entry name" value="P-loop containing nucleoside triphosphate hydrolases"/>
    <property type="match status" value="1"/>
</dbReference>
<keyword evidence="5 13" id="KW-0444">Lipid biosynthesis</keyword>
<dbReference type="PANTHER" id="PTHR42724">
    <property type="entry name" value="TETRAACYLDISACCHARIDE 4'-KINASE"/>
    <property type="match status" value="1"/>
</dbReference>
<evidence type="ECO:0000256" key="10">
    <source>
        <dbReference type="ARBA" id="ARBA00022840"/>
    </source>
</evidence>
<organism evidence="14 15">
    <name type="scientific">Parabacteroides chartae</name>
    <dbReference type="NCBI Taxonomy" id="1037355"/>
    <lineage>
        <taxon>Bacteria</taxon>
        <taxon>Pseudomonadati</taxon>
        <taxon>Bacteroidota</taxon>
        <taxon>Bacteroidia</taxon>
        <taxon>Bacteroidales</taxon>
        <taxon>Tannerellaceae</taxon>
        <taxon>Parabacteroides</taxon>
    </lineage>
</organism>